<gene>
    <name evidence="2" type="ORF">BCR43DRAFT_492737</name>
</gene>
<dbReference type="AlphaFoldDB" id="A0A1X2HAQ6"/>
<protein>
    <submittedName>
        <fullName evidence="2">Uncharacterized protein</fullName>
    </submittedName>
</protein>
<dbReference type="InParanoid" id="A0A1X2HAQ6"/>
<evidence type="ECO:0000256" key="1">
    <source>
        <dbReference type="SAM" id="MobiDB-lite"/>
    </source>
</evidence>
<organism evidence="2 3">
    <name type="scientific">Syncephalastrum racemosum</name>
    <name type="common">Filamentous fungus</name>
    <dbReference type="NCBI Taxonomy" id="13706"/>
    <lineage>
        <taxon>Eukaryota</taxon>
        <taxon>Fungi</taxon>
        <taxon>Fungi incertae sedis</taxon>
        <taxon>Mucoromycota</taxon>
        <taxon>Mucoromycotina</taxon>
        <taxon>Mucoromycetes</taxon>
        <taxon>Mucorales</taxon>
        <taxon>Syncephalastraceae</taxon>
        <taxon>Syncephalastrum</taxon>
    </lineage>
</organism>
<comment type="caution">
    <text evidence="2">The sequence shown here is derived from an EMBL/GenBank/DDBJ whole genome shotgun (WGS) entry which is preliminary data.</text>
</comment>
<feature type="compositionally biased region" description="Pro residues" evidence="1">
    <location>
        <begin position="76"/>
        <end position="93"/>
    </location>
</feature>
<reference evidence="2 3" key="1">
    <citation type="submission" date="2016-07" db="EMBL/GenBank/DDBJ databases">
        <title>Pervasive Adenine N6-methylation of Active Genes in Fungi.</title>
        <authorList>
            <consortium name="DOE Joint Genome Institute"/>
            <person name="Mondo S.J."/>
            <person name="Dannebaum R.O."/>
            <person name="Kuo R.C."/>
            <person name="Labutti K."/>
            <person name="Haridas S."/>
            <person name="Kuo A."/>
            <person name="Salamov A."/>
            <person name="Ahrendt S.R."/>
            <person name="Lipzen A."/>
            <person name="Sullivan W."/>
            <person name="Andreopoulos W.B."/>
            <person name="Clum A."/>
            <person name="Lindquist E."/>
            <person name="Daum C."/>
            <person name="Ramamoorthy G.K."/>
            <person name="Gryganskyi A."/>
            <person name="Culley D."/>
            <person name="Magnuson J.K."/>
            <person name="James T.Y."/>
            <person name="O'Malley M.A."/>
            <person name="Stajich J.E."/>
            <person name="Spatafora J.W."/>
            <person name="Visel A."/>
            <person name="Grigoriev I.V."/>
        </authorList>
    </citation>
    <scope>NUCLEOTIDE SEQUENCE [LARGE SCALE GENOMIC DNA]</scope>
    <source>
        <strain evidence="2 3">NRRL 2496</strain>
    </source>
</reference>
<keyword evidence="3" id="KW-1185">Reference proteome</keyword>
<dbReference type="EMBL" id="MCGN01000006">
    <property type="protein sequence ID" value="ORY95284.1"/>
    <property type="molecule type" value="Genomic_DNA"/>
</dbReference>
<feature type="region of interest" description="Disordered" evidence="1">
    <location>
        <begin position="23"/>
        <end position="104"/>
    </location>
</feature>
<name>A0A1X2HAQ6_SYNRA</name>
<dbReference type="Proteomes" id="UP000242180">
    <property type="component" value="Unassembled WGS sequence"/>
</dbReference>
<proteinExistence type="predicted"/>
<accession>A0A1X2HAQ6</accession>
<sequence length="222" mass="24790">MTKTGSSSAWPWQHHVEHFLNNIPRPIAQPSGSFRTAKLHLMQPKTDTNDDDDDDSDGGPSKRRSQDKDTSASASPPRPPLPVLPSTPLPAPSSSPSSVTFRSAADDGREVCQLLASDEYSMHVLSDTLEPDSTHYISWRHQFDTMHALADRNGTPNPTYLPHYLTQAEYTTDVHGLPNTVDPSPPPVLLPHELQIDRKEVARTRLQMTREHLQEKKIDKHA</sequence>
<feature type="compositionally biased region" description="Low complexity" evidence="1">
    <location>
        <begin position="94"/>
        <end position="103"/>
    </location>
</feature>
<evidence type="ECO:0000313" key="3">
    <source>
        <dbReference type="Proteomes" id="UP000242180"/>
    </source>
</evidence>
<evidence type="ECO:0000313" key="2">
    <source>
        <dbReference type="EMBL" id="ORY95284.1"/>
    </source>
</evidence>